<protein>
    <submittedName>
        <fullName evidence="6">Site-specific integrase</fullName>
    </submittedName>
</protein>
<comment type="similarity">
    <text evidence="1">Belongs to the 'phage' integrase family.</text>
</comment>
<dbReference type="AlphaFoldDB" id="A0AAW5R1D4"/>
<dbReference type="InterPro" id="IPR002104">
    <property type="entry name" value="Integrase_catalytic"/>
</dbReference>
<dbReference type="GO" id="GO:0003677">
    <property type="term" value="F:DNA binding"/>
    <property type="evidence" value="ECO:0007669"/>
    <property type="project" value="UniProtKB-KW"/>
</dbReference>
<sequence>MRKHHPRNERIKRRYFAYLEEAKRMKPSSVDQVAAAIAVFEASTGWRDFRNFHIEQARKFKRDLAQQMNPATGKPLAKATVYSRLMALRAFFLWLAGQPGYRSCLAYADADYFNPSANDSRVATATRQRPVPTVEQVKLVLDTMSSATEIQHRDRALIAFTLLTGARDDAIASLSLKHVDLERRSVFQDAREVRTKNAKTFTSWFFPVGEDVEAVVSDWIAWLRREKHFGEDDPLFPATKIGLNADGHFASVGLDRKHWKNAHAIRRIFKSAFESAGLDYFHPHSFRKTLARLGEQICPTAEAFKAWSQNLGHESVMTTFRSYGEVQPERQAEIIRSLATRPPDGQSTSPGSQLVPVEADKLNRLFAKLGID</sequence>
<dbReference type="PANTHER" id="PTHR30349">
    <property type="entry name" value="PHAGE INTEGRASE-RELATED"/>
    <property type="match status" value="1"/>
</dbReference>
<evidence type="ECO:0000313" key="6">
    <source>
        <dbReference type="EMBL" id="MCT8972478.1"/>
    </source>
</evidence>
<evidence type="ECO:0000259" key="5">
    <source>
        <dbReference type="PROSITE" id="PS51898"/>
    </source>
</evidence>
<proteinExistence type="inferred from homology"/>
<dbReference type="EMBL" id="JALIDZ010000004">
    <property type="protein sequence ID" value="MCT8972478.1"/>
    <property type="molecule type" value="Genomic_DNA"/>
</dbReference>
<dbReference type="InterPro" id="IPR011010">
    <property type="entry name" value="DNA_brk_join_enz"/>
</dbReference>
<dbReference type="PROSITE" id="PS51898">
    <property type="entry name" value="TYR_RECOMBINASE"/>
    <property type="match status" value="1"/>
</dbReference>
<reference evidence="6 7" key="1">
    <citation type="submission" date="2022-04" db="EMBL/GenBank/DDBJ databases">
        <authorList>
            <person name="Ye Y.-Q."/>
            <person name="Du Z.-J."/>
        </authorList>
    </citation>
    <scope>NUCLEOTIDE SEQUENCE [LARGE SCALE GENOMIC DNA]</scope>
    <source>
        <strain evidence="6 7">A6E488</strain>
    </source>
</reference>
<dbReference type="Gene3D" id="1.10.443.10">
    <property type="entry name" value="Intergrase catalytic core"/>
    <property type="match status" value="1"/>
</dbReference>
<dbReference type="GO" id="GO:0006310">
    <property type="term" value="P:DNA recombination"/>
    <property type="evidence" value="ECO:0007669"/>
    <property type="project" value="UniProtKB-KW"/>
</dbReference>
<keyword evidence="4" id="KW-0233">DNA recombination</keyword>
<dbReference type="GO" id="GO:0015074">
    <property type="term" value="P:DNA integration"/>
    <property type="evidence" value="ECO:0007669"/>
    <property type="project" value="UniProtKB-KW"/>
</dbReference>
<keyword evidence="7" id="KW-1185">Reference proteome</keyword>
<evidence type="ECO:0000256" key="2">
    <source>
        <dbReference type="ARBA" id="ARBA00022908"/>
    </source>
</evidence>
<dbReference type="SUPFAM" id="SSF56349">
    <property type="entry name" value="DNA breaking-rejoining enzymes"/>
    <property type="match status" value="1"/>
</dbReference>
<dbReference type="CDD" id="cd00397">
    <property type="entry name" value="DNA_BRE_C"/>
    <property type="match status" value="1"/>
</dbReference>
<dbReference type="InterPro" id="IPR013762">
    <property type="entry name" value="Integrase-like_cat_sf"/>
</dbReference>
<evidence type="ECO:0000256" key="3">
    <source>
        <dbReference type="ARBA" id="ARBA00023125"/>
    </source>
</evidence>
<name>A0AAW5R1D4_9HYPH</name>
<dbReference type="RefSeq" id="WP_261616036.1">
    <property type="nucleotide sequence ID" value="NZ_JALIDZ010000004.1"/>
</dbReference>
<keyword evidence="3" id="KW-0238">DNA-binding</keyword>
<evidence type="ECO:0000256" key="4">
    <source>
        <dbReference type="ARBA" id="ARBA00023172"/>
    </source>
</evidence>
<evidence type="ECO:0000313" key="7">
    <source>
        <dbReference type="Proteomes" id="UP001320898"/>
    </source>
</evidence>
<comment type="caution">
    <text evidence="6">The sequence shown here is derived from an EMBL/GenBank/DDBJ whole genome shotgun (WGS) entry which is preliminary data.</text>
</comment>
<organism evidence="6 7">
    <name type="scientific">Microbaculum marinisediminis</name>
    <dbReference type="NCBI Taxonomy" id="2931392"/>
    <lineage>
        <taxon>Bacteria</taxon>
        <taxon>Pseudomonadati</taxon>
        <taxon>Pseudomonadota</taxon>
        <taxon>Alphaproteobacteria</taxon>
        <taxon>Hyphomicrobiales</taxon>
        <taxon>Tepidamorphaceae</taxon>
        <taxon>Microbaculum</taxon>
    </lineage>
</organism>
<dbReference type="Pfam" id="PF00589">
    <property type="entry name" value="Phage_integrase"/>
    <property type="match status" value="1"/>
</dbReference>
<evidence type="ECO:0000256" key="1">
    <source>
        <dbReference type="ARBA" id="ARBA00008857"/>
    </source>
</evidence>
<feature type="domain" description="Tyr recombinase" evidence="5">
    <location>
        <begin position="127"/>
        <end position="336"/>
    </location>
</feature>
<accession>A0AAW5R1D4</accession>
<dbReference type="Proteomes" id="UP001320898">
    <property type="component" value="Unassembled WGS sequence"/>
</dbReference>
<dbReference type="InterPro" id="IPR050090">
    <property type="entry name" value="Tyrosine_recombinase_XerCD"/>
</dbReference>
<keyword evidence="2" id="KW-0229">DNA integration</keyword>
<gene>
    <name evidence="6" type="ORF">MUB46_11475</name>
</gene>
<dbReference type="PANTHER" id="PTHR30349:SF41">
    <property type="entry name" value="INTEGRASE_RECOMBINASE PROTEIN MJ0367-RELATED"/>
    <property type="match status" value="1"/>
</dbReference>